<dbReference type="PANTHER" id="PTHR42939:SF1">
    <property type="entry name" value="ABC TRANSPORTER ATP-BINDING PROTEIN ALBC-RELATED"/>
    <property type="match status" value="1"/>
</dbReference>
<dbReference type="Gene3D" id="3.40.50.300">
    <property type="entry name" value="P-loop containing nucleotide triphosphate hydrolases"/>
    <property type="match status" value="1"/>
</dbReference>
<dbReference type="Pfam" id="PF00005">
    <property type="entry name" value="ABC_tran"/>
    <property type="match status" value="1"/>
</dbReference>
<evidence type="ECO:0000256" key="2">
    <source>
        <dbReference type="ARBA" id="ARBA00022741"/>
    </source>
</evidence>
<dbReference type="SMART" id="SM00382">
    <property type="entry name" value="AAA"/>
    <property type="match status" value="1"/>
</dbReference>
<dbReference type="Proteomes" id="UP000738431">
    <property type="component" value="Chromosome"/>
</dbReference>
<protein>
    <submittedName>
        <fullName evidence="5">ABC transporter ATP-binding protein</fullName>
    </submittedName>
</protein>
<dbReference type="InterPro" id="IPR051782">
    <property type="entry name" value="ABC_Transporter_VariousFunc"/>
</dbReference>
<evidence type="ECO:0000313" key="6">
    <source>
        <dbReference type="Proteomes" id="UP000738431"/>
    </source>
</evidence>
<dbReference type="RefSeq" id="WP_221031200.1">
    <property type="nucleotide sequence ID" value="NZ_CP139781.1"/>
</dbReference>
<dbReference type="GO" id="GO:0005524">
    <property type="term" value="F:ATP binding"/>
    <property type="evidence" value="ECO:0007669"/>
    <property type="project" value="UniProtKB-KW"/>
</dbReference>
<evidence type="ECO:0000256" key="3">
    <source>
        <dbReference type="ARBA" id="ARBA00022840"/>
    </source>
</evidence>
<dbReference type="CDD" id="cd03230">
    <property type="entry name" value="ABC_DR_subfamily_A"/>
    <property type="match status" value="1"/>
</dbReference>
<evidence type="ECO:0000313" key="5">
    <source>
        <dbReference type="EMBL" id="WRQ86271.1"/>
    </source>
</evidence>
<keyword evidence="3 5" id="KW-0067">ATP-binding</keyword>
<dbReference type="PANTHER" id="PTHR42939">
    <property type="entry name" value="ABC TRANSPORTER ATP-BINDING PROTEIN ALBC-RELATED"/>
    <property type="match status" value="1"/>
</dbReference>
<evidence type="ECO:0000259" key="4">
    <source>
        <dbReference type="PROSITE" id="PS50893"/>
    </source>
</evidence>
<name>A0ABZ1C441_9BACT</name>
<sequence length="291" mass="32718">MSPLTAHQLTRRFGRYTAVAQFSGHFPAGSVSVICGANGAGKTTALRLMLGLLPASYGHATIFGVDHRQLGPREWARIGYVSEDLQHHRALTVDTLLARWRSLYPQWDRQLERRIVDALELPRHQRLTTLSRGQRMKAHLASVLPYRPELLVLDEPFSGLDLVTRDQVVQQLVDLVAEDGTTVLVSSHEISDVETLADRLLWIRRGHLRLETEIESLRARFRRVTQPFGEPPPHVWQVQRHEDGSVSYIDPQFDPATSPPEATATALPLRDIYLALVRGPQPTLPPPVTIV</sequence>
<organism evidence="5 6">
    <name type="scientific">Actomonas aquatica</name>
    <dbReference type="NCBI Taxonomy" id="2866162"/>
    <lineage>
        <taxon>Bacteria</taxon>
        <taxon>Pseudomonadati</taxon>
        <taxon>Verrucomicrobiota</taxon>
        <taxon>Opitutia</taxon>
        <taxon>Opitutales</taxon>
        <taxon>Opitutaceae</taxon>
        <taxon>Actomonas</taxon>
    </lineage>
</organism>
<keyword evidence="6" id="KW-1185">Reference proteome</keyword>
<dbReference type="InterPro" id="IPR003593">
    <property type="entry name" value="AAA+_ATPase"/>
</dbReference>
<proteinExistence type="predicted"/>
<keyword evidence="1" id="KW-0813">Transport</keyword>
<feature type="domain" description="ABC transporter" evidence="4">
    <location>
        <begin position="4"/>
        <end position="230"/>
    </location>
</feature>
<dbReference type="PROSITE" id="PS50893">
    <property type="entry name" value="ABC_TRANSPORTER_2"/>
    <property type="match status" value="1"/>
</dbReference>
<keyword evidence="2" id="KW-0547">Nucleotide-binding</keyword>
<evidence type="ECO:0000256" key="1">
    <source>
        <dbReference type="ARBA" id="ARBA00022448"/>
    </source>
</evidence>
<reference evidence="5 6" key="2">
    <citation type="submission" date="2023-12" db="EMBL/GenBank/DDBJ databases">
        <title>Description of an unclassified Opitutus bacterium of Verrucomicrobiota.</title>
        <authorList>
            <person name="Zhang D.-F."/>
        </authorList>
    </citation>
    <scope>NUCLEOTIDE SEQUENCE [LARGE SCALE GENOMIC DNA]</scope>
    <source>
        <strain evidence="5 6">WL0086</strain>
    </source>
</reference>
<gene>
    <name evidence="5" type="ORF">K1X11_015760</name>
</gene>
<dbReference type="InterPro" id="IPR003439">
    <property type="entry name" value="ABC_transporter-like_ATP-bd"/>
</dbReference>
<dbReference type="EMBL" id="CP139781">
    <property type="protein sequence ID" value="WRQ86271.1"/>
    <property type="molecule type" value="Genomic_DNA"/>
</dbReference>
<reference evidence="5 6" key="1">
    <citation type="submission" date="2021-08" db="EMBL/GenBank/DDBJ databases">
        <authorList>
            <person name="Zhang D."/>
            <person name="Zhang A."/>
            <person name="Wang L."/>
        </authorList>
    </citation>
    <scope>NUCLEOTIDE SEQUENCE [LARGE SCALE GENOMIC DNA]</scope>
    <source>
        <strain evidence="5 6">WL0086</strain>
    </source>
</reference>
<dbReference type="SUPFAM" id="SSF52540">
    <property type="entry name" value="P-loop containing nucleoside triphosphate hydrolases"/>
    <property type="match status" value="1"/>
</dbReference>
<accession>A0ABZ1C441</accession>
<dbReference type="InterPro" id="IPR027417">
    <property type="entry name" value="P-loop_NTPase"/>
</dbReference>